<dbReference type="InterPro" id="IPR042283">
    <property type="entry name" value="GpdQ_catalytic"/>
</dbReference>
<keyword evidence="1" id="KW-0812">Transmembrane</keyword>
<dbReference type="SUPFAM" id="SSF56300">
    <property type="entry name" value="Metallo-dependent phosphatases"/>
    <property type="match status" value="1"/>
</dbReference>
<protein>
    <recommendedName>
        <fullName evidence="2">F5/8 type C domain-containing protein</fullName>
    </recommendedName>
</protein>
<gene>
    <name evidence="3" type="ORF">GC102_10420</name>
</gene>
<reference evidence="3 4" key="1">
    <citation type="submission" date="2019-10" db="EMBL/GenBank/DDBJ databases">
        <title>Description of Paenibacillus choica sp. nov.</title>
        <authorList>
            <person name="Carlier A."/>
            <person name="Qi S."/>
        </authorList>
    </citation>
    <scope>NUCLEOTIDE SEQUENCE [LARGE SCALE GENOMIC DNA]</scope>
    <source>
        <strain evidence="3 4">LMG 31460</strain>
    </source>
</reference>
<dbReference type="Gene3D" id="3.60.21.40">
    <property type="entry name" value="GpdQ, catalytic alpha/beta sandwich domain"/>
    <property type="match status" value="1"/>
</dbReference>
<dbReference type="EMBL" id="WHOC01000049">
    <property type="protein sequence ID" value="NOU86188.1"/>
    <property type="molecule type" value="Genomic_DNA"/>
</dbReference>
<evidence type="ECO:0000256" key="1">
    <source>
        <dbReference type="SAM" id="Phobius"/>
    </source>
</evidence>
<dbReference type="SUPFAM" id="SSF49464">
    <property type="entry name" value="Carboxypeptidase regulatory domain-like"/>
    <property type="match status" value="1"/>
</dbReference>
<dbReference type="Gene3D" id="1.20.1270.90">
    <property type="entry name" value="AF1782-like"/>
    <property type="match status" value="1"/>
</dbReference>
<evidence type="ECO:0000313" key="4">
    <source>
        <dbReference type="Proteomes" id="UP000658690"/>
    </source>
</evidence>
<dbReference type="InterPro" id="IPR051941">
    <property type="entry name" value="BG_Antigen-Binding_Lectin"/>
</dbReference>
<keyword evidence="1" id="KW-0472">Membrane</keyword>
<dbReference type="SUPFAM" id="SSF49785">
    <property type="entry name" value="Galactose-binding domain-like"/>
    <property type="match status" value="2"/>
</dbReference>
<dbReference type="InterPro" id="IPR008979">
    <property type="entry name" value="Galactose-bd-like_sf"/>
</dbReference>
<accession>A0ABX1YYH9</accession>
<feature type="transmembrane region" description="Helical" evidence="1">
    <location>
        <begin position="21"/>
        <end position="42"/>
    </location>
</feature>
<dbReference type="PANTHER" id="PTHR45713">
    <property type="entry name" value="FTP DOMAIN-CONTAINING PROTEIN"/>
    <property type="match status" value="1"/>
</dbReference>
<comment type="caution">
    <text evidence="3">The sequence shown here is derived from an EMBL/GenBank/DDBJ whole genome shotgun (WGS) entry which is preliminary data.</text>
</comment>
<dbReference type="Gene3D" id="2.60.40.1120">
    <property type="entry name" value="Carboxypeptidase-like, regulatory domain"/>
    <property type="match status" value="1"/>
</dbReference>
<evidence type="ECO:0000259" key="2">
    <source>
        <dbReference type="PROSITE" id="PS50022"/>
    </source>
</evidence>
<dbReference type="Pfam" id="PF13620">
    <property type="entry name" value="CarboxypepD_reg"/>
    <property type="match status" value="1"/>
</dbReference>
<organism evidence="3 4">
    <name type="scientific">Paenibacillus germinis</name>
    <dbReference type="NCBI Taxonomy" id="2654979"/>
    <lineage>
        <taxon>Bacteria</taxon>
        <taxon>Bacillati</taxon>
        <taxon>Bacillota</taxon>
        <taxon>Bacilli</taxon>
        <taxon>Bacillales</taxon>
        <taxon>Paenibacillaceae</taxon>
        <taxon>Paenibacillus</taxon>
    </lineage>
</organism>
<name>A0ABX1YYH9_9BACL</name>
<dbReference type="InterPro" id="IPR029052">
    <property type="entry name" value="Metallo-depent_PP-like"/>
</dbReference>
<evidence type="ECO:0000313" key="3">
    <source>
        <dbReference type="EMBL" id="NOU86188.1"/>
    </source>
</evidence>
<dbReference type="InterPro" id="IPR004843">
    <property type="entry name" value="Calcineurin-like_PHP"/>
</dbReference>
<proteinExistence type="predicted"/>
<dbReference type="Pfam" id="PF00754">
    <property type="entry name" value="F5_F8_type_C"/>
    <property type="match status" value="1"/>
</dbReference>
<dbReference type="PANTHER" id="PTHR45713:SF6">
    <property type="entry name" value="F5_8 TYPE C DOMAIN-CONTAINING PROTEIN"/>
    <property type="match status" value="1"/>
</dbReference>
<dbReference type="InterPro" id="IPR008969">
    <property type="entry name" value="CarboxyPept-like_regulatory"/>
</dbReference>
<feature type="domain" description="F5/8 type C" evidence="2">
    <location>
        <begin position="543"/>
        <end position="690"/>
    </location>
</feature>
<dbReference type="PROSITE" id="PS50022">
    <property type="entry name" value="FA58C_3"/>
    <property type="match status" value="2"/>
</dbReference>
<keyword evidence="1" id="KW-1133">Transmembrane helix</keyword>
<keyword evidence="4" id="KW-1185">Reference proteome</keyword>
<feature type="domain" description="F5/8 type C" evidence="2">
    <location>
        <begin position="45"/>
        <end position="207"/>
    </location>
</feature>
<dbReference type="Gene3D" id="3.30.750.180">
    <property type="entry name" value="GpdQ, beta-strand dimerisation domain"/>
    <property type="match status" value="1"/>
</dbReference>
<sequence>MGRNLFVKQDGRDGVMKKISKTLIAVFVSIAMVFGALGTSFAPKASADSLAAVNVALNKPATASEGSDLVYPNLGPDKAFNGVVSRFDGWSADSGVWADKPKVKPWLQVDLQGAYVISSLEVVARPGLDDNGNAWYNGERKTFQILGSNDPTFADGTYAVLGEVGTTAFTGDSKVFTVTNTNAYRYIRYVKTSIDYAFLSELRVFGTPENANALKFKFCLASDTHIPTGSANLTTELQISVSQDCKAFVITGDLTEGSTDAQYDALMSIMNSTAHPPAYYVIGNHDVRATAGTFAQLEARFKQKTGMPAMYSDAWIEDHHFIFLGTEQNEGSDEVFLSDNQLSWLETKLAENADYDKPIFVFIHQPLQETVNGTYIANGYGLKGWRDGVRQWTKVKSILAKYPQVIFTSGHMHSSAGMFRAESTFVNAGSTTPSGGSPQQMLVFEVYGNRTEVKAVHVTDEAVTWTGAVPALLTNTSLQQDVTEANALLNGSSIGSGTNQYPTWAAEYLGQAIDDLEALLAAPNATKSQFGNAMMALRNAKTVFEKSKNAVTNIALHKPSTSSDGAGYDQVYPPSQAFDGGVQFTNGWNRKTTASTWIQVDLQAESLINRVEIDARPTSTFDGERKNFEIQASNDPTFATYTVLGSVGSTAFTTATWGLDLTTTNTYRYVRYQKTGSEYVFLTEMRVFGIAKGKYPISGKVVNASGSPVSGVTVKLYAYGSTTVLGTATTGTDGKYTLTASQLSGKYTVTAEKTQYQTGNQTVTIPYAAVTDADFTLSP</sequence>
<dbReference type="Proteomes" id="UP000658690">
    <property type="component" value="Unassembled WGS sequence"/>
</dbReference>
<dbReference type="Gene3D" id="2.60.120.260">
    <property type="entry name" value="Galactose-binding domain-like"/>
    <property type="match status" value="2"/>
</dbReference>
<dbReference type="InterPro" id="IPR042281">
    <property type="entry name" value="GpdQ_beta-strand"/>
</dbReference>
<dbReference type="Pfam" id="PF00149">
    <property type="entry name" value="Metallophos"/>
    <property type="match status" value="1"/>
</dbReference>
<dbReference type="InterPro" id="IPR000421">
    <property type="entry name" value="FA58C"/>
</dbReference>